<proteinExistence type="predicted"/>
<name>G0VBK9_NAUCA</name>
<dbReference type="PANTHER" id="PTHR21708:SF25">
    <property type="entry name" value="PROTEIN PAM1-RELATED"/>
    <property type="match status" value="1"/>
</dbReference>
<keyword evidence="1" id="KW-0175">Coiled coil</keyword>
<feature type="compositionally biased region" description="Basic residues" evidence="2">
    <location>
        <begin position="766"/>
        <end position="780"/>
    </location>
</feature>
<dbReference type="GO" id="GO:0005737">
    <property type="term" value="C:cytoplasm"/>
    <property type="evidence" value="ECO:0007669"/>
    <property type="project" value="TreeGrafter"/>
</dbReference>
<feature type="compositionally biased region" description="Polar residues" evidence="2">
    <location>
        <begin position="523"/>
        <end position="537"/>
    </location>
</feature>
<sequence length="780" mass="88309">MTGLMNSKRVLLIGNHPNIAFYTAKFQAQQNYEIFHISDTKSSSFTVETTTYGKEEFHLENHFTCIAHLSEALKELSDEPLFFDLVILSTSSLQQLSTASAELEPLLNETSRVIIENSGFIQLDTYFKDFPNSKIFNILCTYNLCQVGPNHYEQFGNVDSFNENTIFLGKSTTNGESLVTAKTYTDEITQSLENLKTIFEHLFTKDTIECCQYSPAKYISQEWSMSIPKICLDPLLILFEETSPNNLLNTILAKPLISGLITEVMTISKVLGIKPSHHLRDEDGILKNWKELYSNNDDLPSGLYHFMHDYNNLFNFDMYLLQPILLADAYDIKTPYLEFLFATLSQLERLNNGESNWFVRADKFKKLLKENEKLSSEYNRLNELSNKSEDSFKFERSKLQKEINDINAKKDQELRQLTNKISQLQNNLETQIQMNSNLRNQIRDNDDNSRDIEGIADTSLLSTSSMEQPLNLPNTTINGNSSTDNVKDRYLDDREQELQRKELQLKQKEAELQRTLQQQVKQYQSPKIPQDNTFNTPPLSPIATSEFRKPSYSRLQQNKGARNSHSNSALALSTNNFVDPITSGMSPLGNQNLDSFGEPLHSSSPHPYHHSPHSIKPTSRKNRNSHLTRIGNASSLKTDTFTSPTSPINTSNCFPSNPQQRFSQNNTIGPAMALDMPKPSRPTVLPVPDRRVASAGSTSFDTDPNQSNVTNNSSTNNTAPNTPNLSDNMYKFGESPASPALSASAQMETTNENDADAQPKKPQEGKKKKRFGLFKKKDKK</sequence>
<feature type="region of interest" description="Disordered" evidence="2">
    <location>
        <begin position="523"/>
        <end position="545"/>
    </location>
</feature>
<feature type="region of interest" description="Disordered" evidence="2">
    <location>
        <begin position="462"/>
        <end position="487"/>
    </location>
</feature>
<feature type="compositionally biased region" description="Polar residues" evidence="2">
    <location>
        <begin position="462"/>
        <end position="484"/>
    </location>
</feature>
<evidence type="ECO:0008006" key="5">
    <source>
        <dbReference type="Google" id="ProtNLM"/>
    </source>
</evidence>
<feature type="compositionally biased region" description="Polar residues" evidence="2">
    <location>
        <begin position="627"/>
        <end position="668"/>
    </location>
</feature>
<feature type="compositionally biased region" description="Low complexity" evidence="2">
    <location>
        <begin position="735"/>
        <end position="745"/>
    </location>
</feature>
<feature type="coiled-coil region" evidence="1">
    <location>
        <begin position="364"/>
        <end position="441"/>
    </location>
</feature>
<dbReference type="eggNOG" id="ENOG502QT3Z">
    <property type="taxonomic scope" value="Eukaryota"/>
</dbReference>
<organism evidence="3 4">
    <name type="scientific">Naumovozyma castellii</name>
    <name type="common">Yeast</name>
    <name type="synonym">Saccharomyces castellii</name>
    <dbReference type="NCBI Taxonomy" id="27288"/>
    <lineage>
        <taxon>Eukaryota</taxon>
        <taxon>Fungi</taxon>
        <taxon>Dikarya</taxon>
        <taxon>Ascomycota</taxon>
        <taxon>Saccharomycotina</taxon>
        <taxon>Saccharomycetes</taxon>
        <taxon>Saccharomycetales</taxon>
        <taxon>Saccharomycetaceae</taxon>
        <taxon>Naumovozyma</taxon>
    </lineage>
</organism>
<evidence type="ECO:0000313" key="4">
    <source>
        <dbReference type="Proteomes" id="UP000001640"/>
    </source>
</evidence>
<dbReference type="KEGG" id="ncs:NCAS_0B02510"/>
<feature type="compositionally biased region" description="Polar residues" evidence="2">
    <location>
        <begin position="582"/>
        <end position="594"/>
    </location>
</feature>
<dbReference type="OrthoDB" id="4065796at2759"/>
<feature type="coiled-coil region" evidence="1">
    <location>
        <begin position="491"/>
        <end position="518"/>
    </location>
</feature>
<reference key="2">
    <citation type="submission" date="2011-08" db="EMBL/GenBank/DDBJ databases">
        <title>Genome sequence of Naumovozyma castellii.</title>
        <authorList>
            <person name="Gordon J.L."/>
            <person name="Armisen D."/>
            <person name="Proux-Wera E."/>
            <person name="OhEigeartaigh S.S."/>
            <person name="Byrne K.P."/>
            <person name="Wolfe K.H."/>
        </authorList>
    </citation>
    <scope>NUCLEOTIDE SEQUENCE</scope>
    <source>
        <strain>Type strain:CBS 4309</strain>
    </source>
</reference>
<dbReference type="EMBL" id="HE576753">
    <property type="protein sequence ID" value="CCC68335.1"/>
    <property type="molecule type" value="Genomic_DNA"/>
</dbReference>
<dbReference type="InterPro" id="IPR013328">
    <property type="entry name" value="6PGD_dom2"/>
</dbReference>
<evidence type="ECO:0000256" key="1">
    <source>
        <dbReference type="SAM" id="Coils"/>
    </source>
</evidence>
<dbReference type="GeneID" id="96901895"/>
<evidence type="ECO:0000313" key="3">
    <source>
        <dbReference type="EMBL" id="CCC68335.1"/>
    </source>
</evidence>
<evidence type="ECO:0000256" key="2">
    <source>
        <dbReference type="SAM" id="MobiDB-lite"/>
    </source>
</evidence>
<gene>
    <name evidence="3" type="primary">NCAS0B02510</name>
    <name evidence="3" type="ordered locus">NCAS_0B02510</name>
</gene>
<dbReference type="Proteomes" id="UP000001640">
    <property type="component" value="Chromosome 2"/>
</dbReference>
<reference evidence="3 4" key="1">
    <citation type="journal article" date="2011" name="Proc. Natl. Acad. Sci. U.S.A.">
        <title>Evolutionary erosion of yeast sex chromosomes by mating-type switching accidents.</title>
        <authorList>
            <person name="Gordon J.L."/>
            <person name="Armisen D."/>
            <person name="Proux-Wera E."/>
            <person name="Oheigeartaigh S.S."/>
            <person name="Byrne K.P."/>
            <person name="Wolfe K.H."/>
        </authorList>
    </citation>
    <scope>NUCLEOTIDE SEQUENCE [LARGE SCALE GENOMIC DNA]</scope>
    <source>
        <strain evidence="4">ATCC 76901 / BCRC 22586 / CBS 4309 / NBRC 1992 / NRRL Y-12630</strain>
    </source>
</reference>
<keyword evidence="4" id="KW-1185">Reference proteome</keyword>
<dbReference type="InParanoid" id="G0VBK9"/>
<feature type="compositionally biased region" description="Low complexity" evidence="2">
    <location>
        <begin position="704"/>
        <end position="724"/>
    </location>
</feature>
<feature type="compositionally biased region" description="Basic residues" evidence="2">
    <location>
        <begin position="607"/>
        <end position="626"/>
    </location>
</feature>
<dbReference type="AlphaFoldDB" id="G0VBK9"/>
<dbReference type="Gene3D" id="1.10.1040.10">
    <property type="entry name" value="N-(1-d-carboxylethyl)-l-norvaline Dehydrogenase, domain 2"/>
    <property type="match status" value="1"/>
</dbReference>
<protein>
    <recommendedName>
        <fullName evidence="5">Ketopantoate reductase C-terminal domain-containing protein</fullName>
    </recommendedName>
</protein>
<feature type="region of interest" description="Disordered" evidence="2">
    <location>
        <begin position="582"/>
        <end position="780"/>
    </location>
</feature>
<dbReference type="RefSeq" id="XP_003674709.1">
    <property type="nucleotide sequence ID" value="XM_003674661.1"/>
</dbReference>
<dbReference type="HOGENOM" id="CLU_010717_0_0_1"/>
<dbReference type="PANTHER" id="PTHR21708">
    <property type="entry name" value="PROBABLE 2-DEHYDROPANTOATE 2-REDUCTASE"/>
    <property type="match status" value="1"/>
</dbReference>
<dbReference type="OMA" id="PKICLDP"/>
<accession>G0VBK9</accession>
<dbReference type="InterPro" id="IPR051402">
    <property type="entry name" value="KPR-Related"/>
</dbReference>
<dbReference type="STRING" id="1064592.G0VBK9"/>